<dbReference type="GO" id="GO:0005975">
    <property type="term" value="P:carbohydrate metabolic process"/>
    <property type="evidence" value="ECO:0007669"/>
    <property type="project" value="InterPro"/>
</dbReference>
<dbReference type="STRING" id="568069.A0A1J1J2P5"/>
<keyword evidence="3" id="KW-0326">Glycosidase</keyword>
<evidence type="ECO:0000313" key="8">
    <source>
        <dbReference type="EMBL" id="CRL05726.1"/>
    </source>
</evidence>
<dbReference type="CDD" id="cd06592">
    <property type="entry name" value="GH31_NET37"/>
    <property type="match status" value="1"/>
</dbReference>
<gene>
    <name evidence="8" type="ORF">CLUMA_CG018756</name>
</gene>
<dbReference type="InterPro" id="IPR048395">
    <property type="entry name" value="Glyco_hydro_31_C"/>
</dbReference>
<dbReference type="Proteomes" id="UP000183832">
    <property type="component" value="Unassembled WGS sequence"/>
</dbReference>
<dbReference type="SUPFAM" id="SSF51011">
    <property type="entry name" value="Glycosyl hydrolase domain"/>
    <property type="match status" value="1"/>
</dbReference>
<dbReference type="InterPro" id="IPR050985">
    <property type="entry name" value="Alpha-glycosidase_related"/>
</dbReference>
<feature type="domain" description="Glycoside hydrolase family 31 TIM barrel" evidence="6">
    <location>
        <begin position="558"/>
        <end position="680"/>
    </location>
</feature>
<sequence>MSLQRNEKRNFNSSLRSIASADETSDIPFADDDDENSNGSRQSLESFSEKPNMNSRRRVAAFTDANDKSDSESTHSEHHDQHMPLASEVRFAETSNLDVMRRNSISMPTLNDNQLDALRALHMKAVETEDNFEDSKEGSQESLTKIKVLDETGESMACSLADIETEAPITPEEEPMFRKKFRSKRRNSINPLPAIRVNGEIMVNAEYDAQSVNSNAQSITSVNSLASLLKEKIQSLPAMIRKRKKPKDYKLRAFTAFLFLVIVFLVGYAYIMYNRKVTSRLYFDHIKFNGVDRLLHILDAKERNVLSGNLGVPLFDSKPFSCKDKPKDGSFCWEWTRQAKLYVNLDSKFTGVSSDEMPSTRCYTFRWESIDENFEPIDCFNIGEERGQWYGGGLTRDADWQLDRATFSFASFISGDIRFNQWSNAVRRYFINSHGVALEVDEATPLHISINEEYPSQFCLKAQHDNFAFINRPTPTTALKYRICTASDMKILHHNLTQKNLWDGLKELDINVIKTMFDEPVWEVTGRSLTDVSISNFTDSVIALGYFRLGHILINEQWQHFVGDYEMDEERFKALNDTINVLHRRGFRISLTIQPFVSTESKNFIELLNKRLLVYERSTAKTIPALTKFKNAPSVGVLDPTNNETIPWLLHKIDKTVKKYLVDSFYLEFGSAYDMPRFYECQSPLLNPDHYKTIFMNRISESMNLLGVSGAISVPRPPAFLNLPKVNSSWEGLQMVITSALNYGIIGYPFIMSGAVGGDYIDFANGTIQEMTSLPEKELYIRWLQLATFLPVLRFTHLPSDYKDERVTEIAKELSAIRQKTVTPILKKYLSDAMNEGLPLVRPLWMLDPHDVACLNVVDEFSVGEQLIVAPILERQKTIREVYLPQGVWKDGVDGSLRKGSRWIHNYRVPDDKIAYFVKMPDNTRF</sequence>
<reference evidence="8 9" key="1">
    <citation type="submission" date="2015-04" db="EMBL/GenBank/DDBJ databases">
        <authorList>
            <person name="Syromyatnikov M.Y."/>
            <person name="Popov V.N."/>
        </authorList>
    </citation>
    <scope>NUCLEOTIDE SEQUENCE [LARGE SCALE GENOMIC DNA]</scope>
</reference>
<dbReference type="EMBL" id="CVRI01000065">
    <property type="protein sequence ID" value="CRL05726.1"/>
    <property type="molecule type" value="Genomic_DNA"/>
</dbReference>
<comment type="similarity">
    <text evidence="1 3">Belongs to the glycosyl hydrolase 31 family.</text>
</comment>
<feature type="compositionally biased region" description="Polar residues" evidence="4">
    <location>
        <begin position="37"/>
        <end position="54"/>
    </location>
</feature>
<dbReference type="InterPro" id="IPR000322">
    <property type="entry name" value="Glyco_hydro_31_TIM"/>
</dbReference>
<keyword evidence="5" id="KW-1133">Transmembrane helix</keyword>
<dbReference type="OrthoDB" id="10070917at2759"/>
<evidence type="ECO:0000256" key="4">
    <source>
        <dbReference type="SAM" id="MobiDB-lite"/>
    </source>
</evidence>
<dbReference type="GO" id="GO:0004553">
    <property type="term" value="F:hydrolase activity, hydrolyzing O-glycosyl compounds"/>
    <property type="evidence" value="ECO:0007669"/>
    <property type="project" value="InterPro"/>
</dbReference>
<feature type="compositionally biased region" description="Basic and acidic residues" evidence="4">
    <location>
        <begin position="65"/>
        <end position="82"/>
    </location>
</feature>
<dbReference type="Pfam" id="PF21365">
    <property type="entry name" value="Glyco_hydro_31_3rd"/>
    <property type="match status" value="1"/>
</dbReference>
<evidence type="ECO:0000256" key="3">
    <source>
        <dbReference type="RuleBase" id="RU361185"/>
    </source>
</evidence>
<dbReference type="Gene3D" id="2.60.40.1180">
    <property type="entry name" value="Golgi alpha-mannosidase II"/>
    <property type="match status" value="1"/>
</dbReference>
<evidence type="ECO:0000256" key="2">
    <source>
        <dbReference type="ARBA" id="ARBA00022729"/>
    </source>
</evidence>
<proteinExistence type="inferred from homology"/>
<dbReference type="PANTHER" id="PTHR43053">
    <property type="entry name" value="GLYCOSIDASE FAMILY 31"/>
    <property type="match status" value="1"/>
</dbReference>
<dbReference type="Pfam" id="PF01055">
    <property type="entry name" value="Glyco_hydro_31_2nd"/>
    <property type="match status" value="2"/>
</dbReference>
<evidence type="ECO:0000313" key="9">
    <source>
        <dbReference type="Proteomes" id="UP000183832"/>
    </source>
</evidence>
<protein>
    <submittedName>
        <fullName evidence="8">CLUMA_CG018756, isoform A</fullName>
    </submittedName>
</protein>
<evidence type="ECO:0000256" key="5">
    <source>
        <dbReference type="SAM" id="Phobius"/>
    </source>
</evidence>
<feature type="compositionally biased region" description="Acidic residues" evidence="4">
    <location>
        <begin position="23"/>
        <end position="36"/>
    </location>
</feature>
<dbReference type="AlphaFoldDB" id="A0A1J1J2P5"/>
<keyword evidence="3" id="KW-0378">Hydrolase</keyword>
<feature type="compositionally biased region" description="Basic and acidic residues" evidence="4">
    <location>
        <begin position="1"/>
        <end position="10"/>
    </location>
</feature>
<dbReference type="PANTHER" id="PTHR43053:SF6">
    <property type="entry name" value="SITS-BINDING PROTEIN"/>
    <property type="match status" value="1"/>
</dbReference>
<dbReference type="InterPro" id="IPR013780">
    <property type="entry name" value="Glyco_hydro_b"/>
</dbReference>
<keyword evidence="5" id="KW-0472">Membrane</keyword>
<feature type="region of interest" description="Disordered" evidence="4">
    <location>
        <begin position="1"/>
        <end position="87"/>
    </location>
</feature>
<feature type="domain" description="Glycoside hydrolase family 31 TIM barrel" evidence="6">
    <location>
        <begin position="727"/>
        <end position="813"/>
    </location>
</feature>
<organism evidence="8 9">
    <name type="scientific">Clunio marinus</name>
    <dbReference type="NCBI Taxonomy" id="568069"/>
    <lineage>
        <taxon>Eukaryota</taxon>
        <taxon>Metazoa</taxon>
        <taxon>Ecdysozoa</taxon>
        <taxon>Arthropoda</taxon>
        <taxon>Hexapoda</taxon>
        <taxon>Insecta</taxon>
        <taxon>Pterygota</taxon>
        <taxon>Neoptera</taxon>
        <taxon>Endopterygota</taxon>
        <taxon>Diptera</taxon>
        <taxon>Nematocera</taxon>
        <taxon>Chironomoidea</taxon>
        <taxon>Chironomidae</taxon>
        <taxon>Clunio</taxon>
    </lineage>
</organism>
<feature type="transmembrane region" description="Helical" evidence="5">
    <location>
        <begin position="251"/>
        <end position="273"/>
    </location>
</feature>
<name>A0A1J1J2P5_9DIPT</name>
<dbReference type="Gene3D" id="3.20.20.80">
    <property type="entry name" value="Glycosidases"/>
    <property type="match status" value="1"/>
</dbReference>
<accession>A0A1J1J2P5</accession>
<keyword evidence="5" id="KW-0812">Transmembrane</keyword>
<dbReference type="InterPro" id="IPR017853">
    <property type="entry name" value="GH"/>
</dbReference>
<evidence type="ECO:0000259" key="7">
    <source>
        <dbReference type="Pfam" id="PF21365"/>
    </source>
</evidence>
<evidence type="ECO:0000259" key="6">
    <source>
        <dbReference type="Pfam" id="PF01055"/>
    </source>
</evidence>
<keyword evidence="9" id="KW-1185">Reference proteome</keyword>
<dbReference type="SUPFAM" id="SSF51445">
    <property type="entry name" value="(Trans)glycosidases"/>
    <property type="match status" value="1"/>
</dbReference>
<keyword evidence="2" id="KW-0732">Signal</keyword>
<feature type="domain" description="Glycosyl hydrolase family 31 C-terminal" evidence="7">
    <location>
        <begin position="837"/>
        <end position="919"/>
    </location>
</feature>
<evidence type="ECO:0000256" key="1">
    <source>
        <dbReference type="ARBA" id="ARBA00007806"/>
    </source>
</evidence>